<dbReference type="InterPro" id="IPR023346">
    <property type="entry name" value="Lysozyme-like_dom_sf"/>
</dbReference>
<evidence type="ECO:0000256" key="6">
    <source>
        <dbReference type="ARBA" id="ARBA00023295"/>
    </source>
</evidence>
<dbReference type="InterPro" id="IPR033907">
    <property type="entry name" value="Endolysin_autolysin"/>
</dbReference>
<dbReference type="EC" id="3.2.1.17" evidence="7"/>
<keyword evidence="4 7" id="KW-0378">Hydrolase</keyword>
<dbReference type="InterPro" id="IPR051018">
    <property type="entry name" value="Bacteriophage_GH24"/>
</dbReference>
<comment type="catalytic activity">
    <reaction evidence="1 7">
        <text>Hydrolysis of (1-&gt;4)-beta-linkages between N-acetylmuramic acid and N-acetyl-D-glucosamine residues in a peptidoglycan and between N-acetyl-D-glucosamine residues in chitodextrins.</text>
        <dbReference type="EC" id="3.2.1.17"/>
    </reaction>
</comment>
<evidence type="ECO:0000256" key="5">
    <source>
        <dbReference type="ARBA" id="ARBA00023200"/>
    </source>
</evidence>
<reference evidence="10" key="1">
    <citation type="journal article" date="2019" name="Int. J. Syst. Evol. Microbiol.">
        <title>The Global Catalogue of Microorganisms (GCM) 10K type strain sequencing project: providing services to taxonomists for standard genome sequencing and annotation.</title>
        <authorList>
            <consortium name="The Broad Institute Genomics Platform"/>
            <consortium name="The Broad Institute Genome Sequencing Center for Infectious Disease"/>
            <person name="Wu L."/>
            <person name="Ma J."/>
        </authorList>
    </citation>
    <scope>NUCLEOTIDE SEQUENCE [LARGE SCALE GENOMIC DNA]</scope>
    <source>
        <strain evidence="10">CCUG 62945</strain>
    </source>
</reference>
<dbReference type="Gene3D" id="2.30.30.40">
    <property type="entry name" value="SH3 Domains"/>
    <property type="match status" value="1"/>
</dbReference>
<sequence>MSHQINPAGLKLVKQFEGLYLQPYTCPAGVWTIGYGHTDGINASTANISEAEADALLAKDLAKVAAAIEKLVKVKLHSNQFSALCSFTFNVGVSSLQHSTLLKKLNAGHDAAVPAEMARWNKAREPASGQLKVLKGLVARRAAEASLWLESHDSFINASTMAQSVSADEHGYQVIARKGLNLRSGAGLEFSILELLPAQKKVFVLREKEGWAAIDLDGDGLLDGWALADFLREYSGV</sequence>
<name>A0ABW2QRF8_9NEIS</name>
<dbReference type="HAMAP" id="MF_04110">
    <property type="entry name" value="ENDOLYSIN_T4"/>
    <property type="match status" value="1"/>
</dbReference>
<dbReference type="InterPro" id="IPR034690">
    <property type="entry name" value="Endolysin_T4_type"/>
</dbReference>
<dbReference type="PANTHER" id="PTHR38107">
    <property type="match status" value="1"/>
</dbReference>
<comment type="caution">
    <text evidence="9">The sequence shown here is derived from an EMBL/GenBank/DDBJ whole genome shotgun (WGS) entry which is preliminary data.</text>
</comment>
<evidence type="ECO:0000256" key="2">
    <source>
        <dbReference type="ARBA" id="ARBA00022529"/>
    </source>
</evidence>
<evidence type="ECO:0000313" key="10">
    <source>
        <dbReference type="Proteomes" id="UP001596473"/>
    </source>
</evidence>
<dbReference type="Proteomes" id="UP001596473">
    <property type="component" value="Unassembled WGS sequence"/>
</dbReference>
<dbReference type="CDD" id="cd00737">
    <property type="entry name" value="lyz_endolysin_autolysin"/>
    <property type="match status" value="1"/>
</dbReference>
<dbReference type="SUPFAM" id="SSF53955">
    <property type="entry name" value="Lysozyme-like"/>
    <property type="match status" value="1"/>
</dbReference>
<dbReference type="GO" id="GO:0016787">
    <property type="term" value="F:hydrolase activity"/>
    <property type="evidence" value="ECO:0007669"/>
    <property type="project" value="UniProtKB-KW"/>
</dbReference>
<dbReference type="RefSeq" id="WP_380185264.1">
    <property type="nucleotide sequence ID" value="NZ_JBHTBQ010000001.1"/>
</dbReference>
<keyword evidence="6 7" id="KW-0326">Glycosidase</keyword>
<organism evidence="9 10">
    <name type="scientific">Iodobacter arcticus</name>
    <dbReference type="NCBI Taxonomy" id="590593"/>
    <lineage>
        <taxon>Bacteria</taxon>
        <taxon>Pseudomonadati</taxon>
        <taxon>Pseudomonadota</taxon>
        <taxon>Betaproteobacteria</taxon>
        <taxon>Neisseriales</taxon>
        <taxon>Chitinibacteraceae</taxon>
        <taxon>Iodobacter</taxon>
    </lineage>
</organism>
<dbReference type="Pfam" id="PF00959">
    <property type="entry name" value="Phage_lysozyme"/>
    <property type="match status" value="1"/>
</dbReference>
<dbReference type="EMBL" id="JBHTBQ010000001">
    <property type="protein sequence ID" value="MFC7418338.1"/>
    <property type="molecule type" value="Genomic_DNA"/>
</dbReference>
<dbReference type="PANTHER" id="PTHR38107:SF4">
    <property type="entry name" value="LYSOZYME"/>
    <property type="match status" value="1"/>
</dbReference>
<evidence type="ECO:0000259" key="8">
    <source>
        <dbReference type="Pfam" id="PF08239"/>
    </source>
</evidence>
<dbReference type="InterPro" id="IPR002196">
    <property type="entry name" value="Glyco_hydro_24"/>
</dbReference>
<protein>
    <recommendedName>
        <fullName evidence="7">Lysozyme</fullName>
        <ecNumber evidence="7">3.2.1.17</ecNumber>
    </recommendedName>
</protein>
<dbReference type="Gene3D" id="1.10.530.40">
    <property type="match status" value="1"/>
</dbReference>
<keyword evidence="5" id="KW-1035">Host cytoplasm</keyword>
<feature type="domain" description="SH3b" evidence="8">
    <location>
        <begin position="179"/>
        <end position="231"/>
    </location>
</feature>
<evidence type="ECO:0000256" key="4">
    <source>
        <dbReference type="ARBA" id="ARBA00022801"/>
    </source>
</evidence>
<keyword evidence="2 7" id="KW-0929">Antimicrobial</keyword>
<proteinExistence type="inferred from homology"/>
<comment type="similarity">
    <text evidence="7">Belongs to the glycosyl hydrolase 24 family.</text>
</comment>
<dbReference type="InterPro" id="IPR003646">
    <property type="entry name" value="SH3-like_bac-type"/>
</dbReference>
<evidence type="ECO:0000256" key="7">
    <source>
        <dbReference type="RuleBase" id="RU003788"/>
    </source>
</evidence>
<evidence type="ECO:0000256" key="1">
    <source>
        <dbReference type="ARBA" id="ARBA00000632"/>
    </source>
</evidence>
<keyword evidence="10" id="KW-1185">Reference proteome</keyword>
<keyword evidence="3 7" id="KW-0081">Bacteriolytic enzyme</keyword>
<evidence type="ECO:0000256" key="3">
    <source>
        <dbReference type="ARBA" id="ARBA00022638"/>
    </source>
</evidence>
<dbReference type="Pfam" id="PF08239">
    <property type="entry name" value="SH3_3"/>
    <property type="match status" value="1"/>
</dbReference>
<gene>
    <name evidence="9" type="ORF">ACFQNF_00400</name>
</gene>
<dbReference type="InterPro" id="IPR023347">
    <property type="entry name" value="Lysozyme_dom_sf"/>
</dbReference>
<accession>A0ABW2QRF8</accession>
<evidence type="ECO:0000313" key="9">
    <source>
        <dbReference type="EMBL" id="MFC7418338.1"/>
    </source>
</evidence>